<dbReference type="PROSITE" id="PS51257">
    <property type="entry name" value="PROKAR_LIPOPROTEIN"/>
    <property type="match status" value="1"/>
</dbReference>
<feature type="signal peptide" evidence="1">
    <location>
        <begin position="1"/>
        <end position="28"/>
    </location>
</feature>
<protein>
    <submittedName>
        <fullName evidence="3">DUF2846 domain-containing protein</fullName>
    </submittedName>
</protein>
<dbReference type="Proteomes" id="UP000293154">
    <property type="component" value="Chromosome"/>
</dbReference>
<evidence type="ECO:0000313" key="4">
    <source>
        <dbReference type="Proteomes" id="UP000293154"/>
    </source>
</evidence>
<dbReference type="KEGG" id="prag:EKN56_07985"/>
<dbReference type="Pfam" id="PF11008">
    <property type="entry name" value="DUF2846"/>
    <property type="match status" value="1"/>
</dbReference>
<dbReference type="PIRSF" id="PIRSF012335">
    <property type="entry name" value="UCP012335"/>
    <property type="match status" value="1"/>
</dbReference>
<dbReference type="InterPro" id="IPR016596">
    <property type="entry name" value="UCP012335"/>
</dbReference>
<keyword evidence="1" id="KW-0732">Signal</keyword>
<name>A0A411WJG7_9GAMM</name>
<keyword evidence="4" id="KW-1185">Reference proteome</keyword>
<feature type="chain" id="PRO_5019393207" evidence="1">
    <location>
        <begin position="29"/>
        <end position="158"/>
    </location>
</feature>
<evidence type="ECO:0000259" key="2">
    <source>
        <dbReference type="Pfam" id="PF11008"/>
    </source>
</evidence>
<dbReference type="OrthoDB" id="7375569at2"/>
<feature type="domain" description="DUF2846" evidence="2">
    <location>
        <begin position="44"/>
        <end position="129"/>
    </location>
</feature>
<dbReference type="InterPro" id="IPR022548">
    <property type="entry name" value="DUF2846"/>
</dbReference>
<dbReference type="EMBL" id="CP034752">
    <property type="protein sequence ID" value="QBH96343.1"/>
    <property type="molecule type" value="Genomic_DNA"/>
</dbReference>
<evidence type="ECO:0000256" key="1">
    <source>
        <dbReference type="SAM" id="SignalP"/>
    </source>
</evidence>
<proteinExistence type="predicted"/>
<sequence>MNIKSLLLSVSLLSILLLSGCNSTVPLANDQESAITKSFPVPQENQSALYIYRDSFTGKALKKDIYVDDKCVGETADKTFFYTLVAGNQTHKISTESEFSPNDLSIFTEPGKNYFIRQHIRMGVFVGGAKLSVSSEEEGKRVITKADVHLAEPGVCDN</sequence>
<organism evidence="3 4">
    <name type="scientific">Limnobaculum zhutongyuii</name>
    <dbReference type="NCBI Taxonomy" id="2498113"/>
    <lineage>
        <taxon>Bacteria</taxon>
        <taxon>Pseudomonadati</taxon>
        <taxon>Pseudomonadota</taxon>
        <taxon>Gammaproteobacteria</taxon>
        <taxon>Enterobacterales</taxon>
        <taxon>Budviciaceae</taxon>
        <taxon>Limnobaculum</taxon>
    </lineage>
</organism>
<evidence type="ECO:0000313" key="3">
    <source>
        <dbReference type="EMBL" id="QBH96343.1"/>
    </source>
</evidence>
<dbReference type="RefSeq" id="WP_130591291.1">
    <property type="nucleotide sequence ID" value="NZ_CP034752.1"/>
</dbReference>
<dbReference type="AlphaFoldDB" id="A0A411WJG7"/>
<gene>
    <name evidence="3" type="ORF">EKN56_07985</name>
</gene>
<reference evidence="3 4" key="1">
    <citation type="submission" date="2019-03" db="EMBL/GenBank/DDBJ databases">
        <title>Pragia sp. nov. isolated from the gut tract of Carduelis flavirostris.</title>
        <authorList>
            <person name="Ge Y."/>
        </authorList>
    </citation>
    <scope>NUCLEOTIDE SEQUENCE [LARGE SCALE GENOMIC DNA]</scope>
    <source>
        <strain evidence="3 4">CF-458</strain>
    </source>
</reference>
<accession>A0A411WJG7</accession>